<dbReference type="EMBL" id="GL377836">
    <property type="protein sequence ID" value="EFJ04491.1"/>
    <property type="molecule type" value="Genomic_DNA"/>
</dbReference>
<dbReference type="Gramene" id="EFJ09571">
    <property type="protein sequence ID" value="EFJ09571"/>
    <property type="gene ID" value="SELMODRAFT_427916"/>
</dbReference>
<dbReference type="HOGENOM" id="CLU_1231691_0_0_1"/>
<proteinExistence type="predicted"/>
<reference evidence="2 4" key="1">
    <citation type="journal article" date="2011" name="Science">
        <title>The Selaginella genome identifies genetic changes associated with the evolution of vascular plants.</title>
        <authorList>
            <person name="Banks J.A."/>
            <person name="Nishiyama T."/>
            <person name="Hasebe M."/>
            <person name="Bowman J.L."/>
            <person name="Gribskov M."/>
            <person name="dePamphilis C."/>
            <person name="Albert V.A."/>
            <person name="Aono N."/>
            <person name="Aoyama T."/>
            <person name="Ambrose B.A."/>
            <person name="Ashton N.W."/>
            <person name="Axtell M.J."/>
            <person name="Barker E."/>
            <person name="Barker M.S."/>
            <person name="Bennetzen J.L."/>
            <person name="Bonawitz N.D."/>
            <person name="Chapple C."/>
            <person name="Cheng C."/>
            <person name="Correa L.G."/>
            <person name="Dacre M."/>
            <person name="DeBarry J."/>
            <person name="Dreyer I."/>
            <person name="Elias M."/>
            <person name="Engstrom E.M."/>
            <person name="Estelle M."/>
            <person name="Feng L."/>
            <person name="Finet C."/>
            <person name="Floyd S.K."/>
            <person name="Frommer W.B."/>
            <person name="Fujita T."/>
            <person name="Gramzow L."/>
            <person name="Gutensohn M."/>
            <person name="Harholt J."/>
            <person name="Hattori M."/>
            <person name="Heyl A."/>
            <person name="Hirai T."/>
            <person name="Hiwatashi Y."/>
            <person name="Ishikawa M."/>
            <person name="Iwata M."/>
            <person name="Karol K.G."/>
            <person name="Koehler B."/>
            <person name="Kolukisaoglu U."/>
            <person name="Kubo M."/>
            <person name="Kurata T."/>
            <person name="Lalonde S."/>
            <person name="Li K."/>
            <person name="Li Y."/>
            <person name="Litt A."/>
            <person name="Lyons E."/>
            <person name="Manning G."/>
            <person name="Maruyama T."/>
            <person name="Michael T.P."/>
            <person name="Mikami K."/>
            <person name="Miyazaki S."/>
            <person name="Morinaga S."/>
            <person name="Murata T."/>
            <person name="Mueller-Roeber B."/>
            <person name="Nelson D.R."/>
            <person name="Obara M."/>
            <person name="Oguri Y."/>
            <person name="Olmstead R.G."/>
            <person name="Onodera N."/>
            <person name="Petersen B.L."/>
            <person name="Pils B."/>
            <person name="Prigge M."/>
            <person name="Rensing S.A."/>
            <person name="Riano-Pachon D.M."/>
            <person name="Roberts A.W."/>
            <person name="Sato Y."/>
            <person name="Scheller H.V."/>
            <person name="Schulz B."/>
            <person name="Schulz C."/>
            <person name="Shakirov E.V."/>
            <person name="Shibagaki N."/>
            <person name="Shinohara N."/>
            <person name="Shippen D.E."/>
            <person name="Soerensen I."/>
            <person name="Sotooka R."/>
            <person name="Sugimoto N."/>
            <person name="Sugita M."/>
            <person name="Sumikawa N."/>
            <person name="Tanurdzic M."/>
            <person name="Theissen G."/>
            <person name="Ulvskov P."/>
            <person name="Wakazuki S."/>
            <person name="Weng J.K."/>
            <person name="Willats W.W."/>
            <person name="Wipf D."/>
            <person name="Wolf P.G."/>
            <person name="Yang L."/>
            <person name="Zimmer A.D."/>
            <person name="Zhu Q."/>
            <person name="Mitros T."/>
            <person name="Hellsten U."/>
            <person name="Loque D."/>
            <person name="Otillar R."/>
            <person name="Salamov A."/>
            <person name="Schmutz J."/>
            <person name="Shapiro H."/>
            <person name="Lindquist E."/>
            <person name="Lucas S."/>
            <person name="Rokhsar D."/>
            <person name="Grigoriev I.V."/>
        </authorList>
    </citation>
    <scope>NUCLEOTIDE SEQUENCE [LARGE SCALE GENOMIC DNA]</scope>
</reference>
<dbReference type="KEGG" id="smo:SELMODRAFT_427916"/>
<name>D8T142_SELML</name>
<dbReference type="KEGG" id="smo:SELMODRAFT_432363"/>
<evidence type="ECO:0000313" key="1">
    <source>
        <dbReference type="EMBL" id="EFJ04491.1"/>
    </source>
</evidence>
<accession>D8T142</accession>
<evidence type="ECO:0000313" key="4">
    <source>
        <dbReference type="Proteomes" id="UP000001514"/>
    </source>
</evidence>
<evidence type="ECO:0000313" key="2">
    <source>
        <dbReference type="EMBL" id="EFJ09571.1"/>
    </source>
</evidence>
<sequence length="225" mass="24544">MDGRRAALNLVRSAVRKPRGKAGKEKEPEPLLTPSNHAGFWFEAFWDTQAIKVATSHGLDDPARSAGLLRGLAVIRSWPESSPITTLQLLQLHEALQLTPVSAFRSYGAMSSAGKSYAHPRDIQWLTSLALLTTISGNPSLNGPQIEKSSHAHLMAILETWKLARAFGATTEAVNSGLGWGLRTNPGGDDRPDWNCPPFNCVVLHHVEKGVVMAYINCFVPEEKT</sequence>
<dbReference type="AlphaFoldDB" id="D8T142"/>
<evidence type="ECO:0000313" key="3">
    <source>
        <dbReference type="EMBL" id="EFJ09573.1"/>
    </source>
</evidence>
<organism evidence="4">
    <name type="scientific">Selaginella moellendorffii</name>
    <name type="common">Spikemoss</name>
    <dbReference type="NCBI Taxonomy" id="88036"/>
    <lineage>
        <taxon>Eukaryota</taxon>
        <taxon>Viridiplantae</taxon>
        <taxon>Streptophyta</taxon>
        <taxon>Embryophyta</taxon>
        <taxon>Tracheophyta</taxon>
        <taxon>Lycopodiopsida</taxon>
        <taxon>Selaginellales</taxon>
        <taxon>Selaginellaceae</taxon>
        <taxon>Selaginella</taxon>
    </lineage>
</organism>
<keyword evidence="4" id="KW-1185">Reference proteome</keyword>
<dbReference type="EMBL" id="GL377661">
    <property type="protein sequence ID" value="EFJ09571.1"/>
    <property type="molecule type" value="Genomic_DNA"/>
</dbReference>
<dbReference type="InParanoid" id="D8T142"/>
<dbReference type="EMBL" id="GL377661">
    <property type="protein sequence ID" value="EFJ09573.1"/>
    <property type="molecule type" value="Genomic_DNA"/>
</dbReference>
<gene>
    <name evidence="2" type="ORF">SELMODRAFT_427916</name>
    <name evidence="3" type="ORF">SELMODRAFT_427920</name>
    <name evidence="1" type="ORF">SELMODRAFT_432363</name>
</gene>
<dbReference type="Gramene" id="EFJ09573">
    <property type="protein sequence ID" value="EFJ09573"/>
    <property type="gene ID" value="SELMODRAFT_427920"/>
</dbReference>
<protein>
    <submittedName>
        <fullName evidence="2">Uncharacterized protein</fullName>
    </submittedName>
</protein>
<dbReference type="Proteomes" id="UP000001514">
    <property type="component" value="Unassembled WGS sequence"/>
</dbReference>
<dbReference type="KEGG" id="smo:SELMODRAFT_427920"/>
<dbReference type="Gramene" id="EFJ04491">
    <property type="protein sequence ID" value="EFJ04491"/>
    <property type="gene ID" value="SELMODRAFT_432363"/>
</dbReference>